<accession>A0A0F8ZUG7</accession>
<comment type="caution">
    <text evidence="1">The sequence shown here is derived from an EMBL/GenBank/DDBJ whole genome shotgun (WGS) entry which is preliminary data.</text>
</comment>
<evidence type="ECO:0000313" key="1">
    <source>
        <dbReference type="EMBL" id="KKK89615.1"/>
    </source>
</evidence>
<dbReference type="EMBL" id="LAZR01049450">
    <property type="protein sequence ID" value="KKK89615.1"/>
    <property type="molecule type" value="Genomic_DNA"/>
</dbReference>
<protein>
    <submittedName>
        <fullName evidence="1">Uncharacterized protein</fullName>
    </submittedName>
</protein>
<reference evidence="1" key="1">
    <citation type="journal article" date="2015" name="Nature">
        <title>Complex archaea that bridge the gap between prokaryotes and eukaryotes.</title>
        <authorList>
            <person name="Spang A."/>
            <person name="Saw J.H."/>
            <person name="Jorgensen S.L."/>
            <person name="Zaremba-Niedzwiedzka K."/>
            <person name="Martijn J."/>
            <person name="Lind A.E."/>
            <person name="van Eijk R."/>
            <person name="Schleper C."/>
            <person name="Guy L."/>
            <person name="Ettema T.J."/>
        </authorList>
    </citation>
    <scope>NUCLEOTIDE SEQUENCE</scope>
</reference>
<organism evidence="1">
    <name type="scientific">marine sediment metagenome</name>
    <dbReference type="NCBI Taxonomy" id="412755"/>
    <lineage>
        <taxon>unclassified sequences</taxon>
        <taxon>metagenomes</taxon>
        <taxon>ecological metagenomes</taxon>
    </lineage>
</organism>
<name>A0A0F8ZUG7_9ZZZZ</name>
<sequence length="81" mass="9772">MEKKKSERERSMKVKIFVQAPNYILYYVGYRNPFRDSKLIFVGIEFCELVNRLTIQRSVFTNRDAQLKFIQFDVAEEGDWK</sequence>
<proteinExistence type="predicted"/>
<dbReference type="AlphaFoldDB" id="A0A0F8ZUG7"/>
<gene>
    <name evidence="1" type="ORF">LCGC14_2731330</name>
</gene>